<evidence type="ECO:0000313" key="3">
    <source>
        <dbReference type="Proteomes" id="UP000280307"/>
    </source>
</evidence>
<evidence type="ECO:0000259" key="1">
    <source>
        <dbReference type="Pfam" id="PF14261"/>
    </source>
</evidence>
<accession>A0A426TYJ5</accession>
<evidence type="ECO:0000313" key="2">
    <source>
        <dbReference type="EMBL" id="RRR71122.1"/>
    </source>
</evidence>
<dbReference type="Proteomes" id="UP000280307">
    <property type="component" value="Unassembled WGS sequence"/>
</dbReference>
<dbReference type="PANTHER" id="PTHR35586:SF2">
    <property type="entry name" value="SLL1542 PROTEIN"/>
    <property type="match status" value="1"/>
</dbReference>
<dbReference type="InterPro" id="IPR025587">
    <property type="entry name" value="DUF4351"/>
</dbReference>
<dbReference type="PANTHER" id="PTHR35586">
    <property type="entry name" value="SLL1691 PROTEIN"/>
    <property type="match status" value="1"/>
</dbReference>
<protein>
    <submittedName>
        <fullName evidence="2">DUF4351 domain-containing protein</fullName>
    </submittedName>
</protein>
<feature type="domain" description="DUF4351" evidence="1">
    <location>
        <begin position="12"/>
        <end position="70"/>
    </location>
</feature>
<reference evidence="2 3" key="1">
    <citation type="submission" date="2018-12" db="EMBL/GenBank/DDBJ databases">
        <title>Genome Sequence of Candidatus Viridilinea halotolerans isolated from saline sulfide-rich spring.</title>
        <authorList>
            <person name="Grouzdev D.S."/>
            <person name="Burganskaya E.I."/>
            <person name="Krutkina M.S."/>
            <person name="Sukhacheva M.V."/>
            <person name="Gorlenko V.M."/>
        </authorList>
    </citation>
    <scope>NUCLEOTIDE SEQUENCE [LARGE SCALE GENOMIC DNA]</scope>
    <source>
        <strain evidence="2">Chok-6</strain>
    </source>
</reference>
<dbReference type="EMBL" id="RSAS01000471">
    <property type="protein sequence ID" value="RRR71122.1"/>
    <property type="molecule type" value="Genomic_DNA"/>
</dbReference>
<name>A0A426TYJ5_9CHLR</name>
<proteinExistence type="predicted"/>
<organism evidence="2 3">
    <name type="scientific">Candidatus Viridilinea halotolerans</name>
    <dbReference type="NCBI Taxonomy" id="2491704"/>
    <lineage>
        <taxon>Bacteria</taxon>
        <taxon>Bacillati</taxon>
        <taxon>Chloroflexota</taxon>
        <taxon>Chloroflexia</taxon>
        <taxon>Chloroflexales</taxon>
        <taxon>Chloroflexineae</taxon>
        <taxon>Oscillochloridaceae</taxon>
        <taxon>Candidatus Viridilinea</taxon>
    </lineage>
</organism>
<sequence>MEEPPIIRMWREEGRVEGQLKLLLRLLNRRYGALSTEMTAQVAALSAPQMLDLAEALLDFTSRDALEQWLGEQRN</sequence>
<gene>
    <name evidence="2" type="ORF">EI684_12000</name>
</gene>
<dbReference type="Pfam" id="PF14261">
    <property type="entry name" value="DUF4351"/>
    <property type="match status" value="1"/>
</dbReference>
<comment type="caution">
    <text evidence="2">The sequence shown here is derived from an EMBL/GenBank/DDBJ whole genome shotgun (WGS) entry which is preliminary data.</text>
</comment>
<dbReference type="AlphaFoldDB" id="A0A426TYJ5"/>